<evidence type="ECO:0000313" key="2">
    <source>
        <dbReference type="EMBL" id="MBC3887927.1"/>
    </source>
</evidence>
<dbReference type="AlphaFoldDB" id="A0A923HUG6"/>
<keyword evidence="3" id="KW-1185">Reference proteome</keyword>
<name>A0A923HUG6_9FIRM</name>
<evidence type="ECO:0000313" key="3">
    <source>
        <dbReference type="Proteomes" id="UP000616595"/>
    </source>
</evidence>
<feature type="domain" description="DUF2087" evidence="1">
    <location>
        <begin position="17"/>
        <end position="85"/>
    </location>
</feature>
<comment type="caution">
    <text evidence="2">The sequence shown here is derived from an EMBL/GenBank/DDBJ whole genome shotgun (WGS) entry which is preliminary data.</text>
</comment>
<dbReference type="Pfam" id="PF09860">
    <property type="entry name" value="DUF2087"/>
    <property type="match status" value="1"/>
</dbReference>
<proteinExistence type="predicted"/>
<dbReference type="EMBL" id="WJBD01000006">
    <property type="protein sequence ID" value="MBC3887927.1"/>
    <property type="molecule type" value="Genomic_DNA"/>
</dbReference>
<accession>A0A923HUG6</accession>
<organism evidence="2 3">
    <name type="scientific">Acetobacterium paludosum</name>
    <dbReference type="NCBI Taxonomy" id="52693"/>
    <lineage>
        <taxon>Bacteria</taxon>
        <taxon>Bacillati</taxon>
        <taxon>Bacillota</taxon>
        <taxon>Clostridia</taxon>
        <taxon>Eubacteriales</taxon>
        <taxon>Eubacteriaceae</taxon>
        <taxon>Acetobacterium</taxon>
    </lineage>
</organism>
<reference evidence="2" key="2">
    <citation type="submission" date="2020-10" db="EMBL/GenBank/DDBJ databases">
        <title>Comparative genomics of the Acetobacterium genus.</title>
        <authorList>
            <person name="Marshall C."/>
            <person name="May H."/>
            <person name="Norman S."/>
        </authorList>
    </citation>
    <scope>NUCLEOTIDE SEQUENCE</scope>
    <source>
        <strain evidence="2">DER-2019</strain>
    </source>
</reference>
<dbReference type="OrthoDB" id="9789954at2"/>
<protein>
    <submittedName>
        <fullName evidence="2">DUF2087 domain-containing protein</fullName>
    </submittedName>
</protein>
<reference evidence="2" key="1">
    <citation type="submission" date="2019-10" db="EMBL/GenBank/DDBJ databases">
        <authorList>
            <person name="Ross D.E."/>
            <person name="Gulliver D."/>
        </authorList>
    </citation>
    <scope>NUCLEOTIDE SEQUENCE</scope>
    <source>
        <strain evidence="2">DER-2019</strain>
    </source>
</reference>
<dbReference type="InterPro" id="IPR018656">
    <property type="entry name" value="DUF2087"/>
</dbReference>
<dbReference type="Proteomes" id="UP000616595">
    <property type="component" value="Unassembled WGS sequence"/>
</dbReference>
<gene>
    <name evidence="2" type="ORF">GH810_06345</name>
</gene>
<evidence type="ECO:0000259" key="1">
    <source>
        <dbReference type="Pfam" id="PF09860"/>
    </source>
</evidence>
<sequence>MEKKLDVKQFLDESGKIVQLSENKKKRRALLEYLAEKFEPDCDYSERAVNEICSKWHTFGDYFLLRRELVDYGLLCREQDGSRYWKPETNRNGKW</sequence>